<sequence>MRRIILVTSLCVLIGLVAYVLTTFSRALIEGDQDLHSIDGELKWEQRKLDSTDFNYLTSFTLKQITRKYAFASKVRNDILDYQFTNGGELLVFKIDSSQKFSLSKDLLLREGSPEQTTQVSYHVEELPNGSLRIKGHGPEYGTVLVFEWKGNALTYLKKADNLIACSTTLSRFSLSYGKRGPTDILYKQEANIPWPRQQVQFLFLKKECLYLFQYIKQRGAEDETSILDLVRWQLSQ</sequence>
<keyword evidence="2" id="KW-1185">Reference proteome</keyword>
<dbReference type="RefSeq" id="WP_131854407.1">
    <property type="nucleotide sequence ID" value="NZ_SKFH01000061.1"/>
</dbReference>
<protein>
    <submittedName>
        <fullName evidence="1">Uncharacterized protein</fullName>
    </submittedName>
</protein>
<dbReference type="EMBL" id="SKFH01000061">
    <property type="protein sequence ID" value="TCZ64588.1"/>
    <property type="molecule type" value="Genomic_DNA"/>
</dbReference>
<gene>
    <name evidence="1" type="ORF">E0486_18125</name>
</gene>
<evidence type="ECO:0000313" key="1">
    <source>
        <dbReference type="EMBL" id="TCZ64588.1"/>
    </source>
</evidence>
<dbReference type="AlphaFoldDB" id="A0A4R4DQW7"/>
<proteinExistence type="predicted"/>
<evidence type="ECO:0000313" key="2">
    <source>
        <dbReference type="Proteomes" id="UP000295164"/>
    </source>
</evidence>
<reference evidence="1 2" key="1">
    <citation type="submission" date="2019-03" db="EMBL/GenBank/DDBJ databases">
        <authorList>
            <person name="Kim M.K.M."/>
        </authorList>
    </citation>
    <scope>NUCLEOTIDE SEQUENCE [LARGE SCALE GENOMIC DNA]</scope>
    <source>
        <strain evidence="1 2">17J68-15</strain>
    </source>
</reference>
<organism evidence="1 2">
    <name type="scientific">Flaviaesturariibacter aridisoli</name>
    <dbReference type="NCBI Taxonomy" id="2545761"/>
    <lineage>
        <taxon>Bacteria</taxon>
        <taxon>Pseudomonadati</taxon>
        <taxon>Bacteroidota</taxon>
        <taxon>Chitinophagia</taxon>
        <taxon>Chitinophagales</taxon>
        <taxon>Chitinophagaceae</taxon>
        <taxon>Flaviaestuariibacter</taxon>
    </lineage>
</organism>
<comment type="caution">
    <text evidence="1">The sequence shown here is derived from an EMBL/GenBank/DDBJ whole genome shotgun (WGS) entry which is preliminary data.</text>
</comment>
<name>A0A4R4DQW7_9BACT</name>
<accession>A0A4R4DQW7</accession>
<dbReference type="Proteomes" id="UP000295164">
    <property type="component" value="Unassembled WGS sequence"/>
</dbReference>